<evidence type="ECO:0000256" key="4">
    <source>
        <dbReference type="ARBA" id="ARBA00023014"/>
    </source>
</evidence>
<dbReference type="RefSeq" id="WP_069024585.1">
    <property type="nucleotide sequence ID" value="NZ_LVJZ01000003.1"/>
</dbReference>
<dbReference type="Gene3D" id="2.102.10.10">
    <property type="entry name" value="Rieske [2Fe-2S] iron-sulphur domain"/>
    <property type="match status" value="1"/>
</dbReference>
<comment type="caution">
    <text evidence="6">The sequence shown here is derived from an EMBL/GenBank/DDBJ whole genome shotgun (WGS) entry which is preliminary data.</text>
</comment>
<evidence type="ECO:0000313" key="6">
    <source>
        <dbReference type="EMBL" id="ODB97677.1"/>
    </source>
</evidence>
<evidence type="ECO:0000256" key="3">
    <source>
        <dbReference type="ARBA" id="ARBA00023004"/>
    </source>
</evidence>
<protein>
    <submittedName>
        <fullName evidence="6">Non-heme iron oxygenase ferredoxin subunit</fullName>
    </submittedName>
</protein>
<dbReference type="AlphaFoldDB" id="A0A1E2USE0"/>
<gene>
    <name evidence="6" type="ORF">A3196_13465</name>
</gene>
<dbReference type="Pfam" id="PF00355">
    <property type="entry name" value="Rieske"/>
    <property type="match status" value="1"/>
</dbReference>
<dbReference type="SUPFAM" id="SSF50022">
    <property type="entry name" value="ISP domain"/>
    <property type="match status" value="1"/>
</dbReference>
<evidence type="ECO:0000256" key="1">
    <source>
        <dbReference type="ARBA" id="ARBA00022714"/>
    </source>
</evidence>
<dbReference type="CDD" id="cd03528">
    <property type="entry name" value="Rieske_RO_ferredoxin"/>
    <property type="match status" value="1"/>
</dbReference>
<evidence type="ECO:0000259" key="5">
    <source>
        <dbReference type="PROSITE" id="PS51296"/>
    </source>
</evidence>
<keyword evidence="3" id="KW-0408">Iron</keyword>
<organism evidence="6 7">
    <name type="scientific">Candidatus Thiodiazotropha endoloripes</name>
    <dbReference type="NCBI Taxonomy" id="1818881"/>
    <lineage>
        <taxon>Bacteria</taxon>
        <taxon>Pseudomonadati</taxon>
        <taxon>Pseudomonadota</taxon>
        <taxon>Gammaproteobacteria</taxon>
        <taxon>Chromatiales</taxon>
        <taxon>Sedimenticolaceae</taxon>
        <taxon>Candidatus Thiodiazotropha</taxon>
    </lineage>
</organism>
<accession>A0A1E2USE0</accession>
<reference evidence="6 7" key="1">
    <citation type="submission" date="2016-03" db="EMBL/GenBank/DDBJ databases">
        <title>Chemosynthetic sulphur-oxidizing symbionts of marine invertebrate animals are capable of nitrogen fixation.</title>
        <authorList>
            <person name="Petersen J.M."/>
            <person name="Kemper A."/>
            <person name="Gruber-Vodicka H."/>
            <person name="Cardini U."/>
            <person name="Geest Mvander."/>
            <person name="Kleiner M."/>
            <person name="Bulgheresi S."/>
            <person name="Fussmann M."/>
            <person name="Herbold C."/>
            <person name="Seah B.K.B."/>
            <person name="Antony C.Paul."/>
            <person name="Liu D."/>
            <person name="Belitz A."/>
            <person name="Weber M."/>
        </authorList>
    </citation>
    <scope>NUCLEOTIDE SEQUENCE [LARGE SCALE GENOMIC DNA]</scope>
    <source>
        <strain evidence="6">G_D</strain>
    </source>
</reference>
<feature type="domain" description="Rieske" evidence="5">
    <location>
        <begin position="6"/>
        <end position="101"/>
    </location>
</feature>
<proteinExistence type="predicted"/>
<name>A0A1E2USE0_9GAMM</name>
<dbReference type="STRING" id="1818881.A3196_13465"/>
<dbReference type="PANTHER" id="PTHR21496:SF23">
    <property type="entry name" value="3-PHENYLPROPIONATE_CINNAMIC ACID DIOXYGENASE FERREDOXIN SUBUNIT"/>
    <property type="match status" value="1"/>
</dbReference>
<dbReference type="GO" id="GO:0046872">
    <property type="term" value="F:metal ion binding"/>
    <property type="evidence" value="ECO:0007669"/>
    <property type="project" value="UniProtKB-KW"/>
</dbReference>
<keyword evidence="2" id="KW-0479">Metal-binding</keyword>
<dbReference type="InterPro" id="IPR017941">
    <property type="entry name" value="Rieske_2Fe-2S"/>
</dbReference>
<dbReference type="PANTHER" id="PTHR21496">
    <property type="entry name" value="FERREDOXIN-RELATED"/>
    <property type="match status" value="1"/>
</dbReference>
<evidence type="ECO:0000256" key="2">
    <source>
        <dbReference type="ARBA" id="ARBA00022723"/>
    </source>
</evidence>
<dbReference type="GO" id="GO:0051537">
    <property type="term" value="F:2 iron, 2 sulfur cluster binding"/>
    <property type="evidence" value="ECO:0007669"/>
    <property type="project" value="UniProtKB-KW"/>
</dbReference>
<dbReference type="Proteomes" id="UP000094849">
    <property type="component" value="Unassembled WGS sequence"/>
</dbReference>
<keyword evidence="1" id="KW-0001">2Fe-2S</keyword>
<dbReference type="InterPro" id="IPR036922">
    <property type="entry name" value="Rieske_2Fe-2S_sf"/>
</dbReference>
<sequence length="105" mass="12019">MTERWIKAADTAELPPGSMKRFDYEQHRYLIVNVDGQIYAVDDQCTHEDVSLYLGCIEDHNIKCSLHGSRFCLKTGRPLEEPADEPIGTYPVKIDDNQILIQPKI</sequence>
<dbReference type="EMBL" id="LVJZ01000003">
    <property type="protein sequence ID" value="ODB97677.1"/>
    <property type="molecule type" value="Genomic_DNA"/>
</dbReference>
<dbReference type="PROSITE" id="PS51296">
    <property type="entry name" value="RIESKE"/>
    <property type="match status" value="1"/>
</dbReference>
<evidence type="ECO:0000313" key="7">
    <source>
        <dbReference type="Proteomes" id="UP000094849"/>
    </source>
</evidence>
<keyword evidence="7" id="KW-1185">Reference proteome</keyword>
<keyword evidence="4" id="KW-0411">Iron-sulfur</keyword>